<evidence type="ECO:0000256" key="5">
    <source>
        <dbReference type="ARBA" id="ARBA00022839"/>
    </source>
</evidence>
<dbReference type="GO" id="GO:0003723">
    <property type="term" value="F:RNA binding"/>
    <property type="evidence" value="ECO:0007669"/>
    <property type="project" value="UniProtKB-KW"/>
</dbReference>
<dbReference type="RefSeq" id="WP_014242802.1">
    <property type="nucleotide sequence ID" value="NC_016620.1"/>
</dbReference>
<evidence type="ECO:0000313" key="9">
    <source>
        <dbReference type="Proteomes" id="UP000008963"/>
    </source>
</evidence>
<dbReference type="InterPro" id="IPR055132">
    <property type="entry name" value="RNase_J_b_CASP"/>
</dbReference>
<dbReference type="eggNOG" id="COG0595">
    <property type="taxonomic scope" value="Bacteria"/>
</dbReference>
<dbReference type="InterPro" id="IPR011108">
    <property type="entry name" value="RMMBL"/>
</dbReference>
<keyword evidence="6" id="KW-0694">RNA-binding</keyword>
<evidence type="ECO:0000256" key="3">
    <source>
        <dbReference type="ARBA" id="ARBA00022801"/>
    </source>
</evidence>
<keyword evidence="9" id="KW-1185">Reference proteome</keyword>
<sequence>MTKELLKIQPVGGVGQIGSNMTRFVTENDNIIVDAGILFPSEDFFDINYLIPDLSELTNNPPTHLLITHGHEDHIGAIIHVIDKFPEIIIWAPKFAALLMRKKLDYAKVSKNILEYDHNTVLEFNDLCVHPIHVNHSIPDTYGLLFKDNKKRFSTLIVSDFKIDNRSPYEREFDFKKLKSLSKDCEKRVILADSTNILSTNLETPSEGDVLHNFKNIFKKDYENIYLTCFSSNVHRIASAITAAKESGRRVLLYGRSMINYAAVAAECGILNESDYYIDQASLPNKKKVVVILSGCQGDFRGSFRRVAKGEDTHFKPTTKDLFVISSKAIPGNEKKISLLENEITEQGIDIISTRDELIHVSGHPGRNDLAKLYQEYLPDYIVPIHGESLFLKKHIEFIDSLNSNAQAIHISNFDELSINNRLEIEVQKTTPLRPILIHGKAIEIEREHISVRRKLSNQGAIFLSIKTDSLLKRKIQYEYSFFGLPNFFNDDKEDFEYLINSELSGRKVKLLEKTADEIRIIIRRYAHNRLGYKPVTVVHFV</sequence>
<evidence type="ECO:0000256" key="1">
    <source>
        <dbReference type="ARBA" id="ARBA00022722"/>
    </source>
</evidence>
<dbReference type="Proteomes" id="UP000008963">
    <property type="component" value="Chromosome"/>
</dbReference>
<evidence type="ECO:0000256" key="2">
    <source>
        <dbReference type="ARBA" id="ARBA00022723"/>
    </source>
</evidence>
<dbReference type="AlphaFoldDB" id="E1X257"/>
<organism evidence="8 9">
    <name type="scientific">Halobacteriovorax marinus (strain ATCC BAA-682 / DSM 15412 / SJ)</name>
    <name type="common">Bacteriovorax marinus</name>
    <dbReference type="NCBI Taxonomy" id="862908"/>
    <lineage>
        <taxon>Bacteria</taxon>
        <taxon>Pseudomonadati</taxon>
        <taxon>Bdellovibrionota</taxon>
        <taxon>Bacteriovoracia</taxon>
        <taxon>Bacteriovoracales</taxon>
        <taxon>Halobacteriovoraceae</taxon>
        <taxon>Halobacteriovorax</taxon>
    </lineage>
</organism>
<dbReference type="InterPro" id="IPR042173">
    <property type="entry name" value="RNase_J_2"/>
</dbReference>
<evidence type="ECO:0000256" key="4">
    <source>
        <dbReference type="ARBA" id="ARBA00022833"/>
    </source>
</evidence>
<dbReference type="Pfam" id="PF00753">
    <property type="entry name" value="Lactamase_B"/>
    <property type="match status" value="1"/>
</dbReference>
<dbReference type="CDD" id="cd07714">
    <property type="entry name" value="RNaseJ_MBL-fold"/>
    <property type="match status" value="1"/>
</dbReference>
<gene>
    <name evidence="8" type="ordered locus">BMS_0072</name>
</gene>
<keyword evidence="5" id="KW-0269">Exonuclease</keyword>
<dbReference type="HOGENOM" id="CLU_008727_3_3_7"/>
<keyword evidence="2" id="KW-0479">Metal-binding</keyword>
<dbReference type="GO" id="GO:0004527">
    <property type="term" value="F:exonuclease activity"/>
    <property type="evidence" value="ECO:0007669"/>
    <property type="project" value="UniProtKB-KW"/>
</dbReference>
<accession>E1X257</accession>
<keyword evidence="4" id="KW-0862">Zinc</keyword>
<dbReference type="STRING" id="862908.BMS_0072"/>
<feature type="domain" description="Metallo-beta-lactamase" evidence="7">
    <location>
        <begin position="18"/>
        <end position="214"/>
    </location>
</feature>
<dbReference type="Pfam" id="PF07521">
    <property type="entry name" value="RMMBL"/>
    <property type="match status" value="1"/>
</dbReference>
<name>E1X257_HALMS</name>
<proteinExistence type="predicted"/>
<dbReference type="PANTHER" id="PTHR43694">
    <property type="entry name" value="RIBONUCLEASE J"/>
    <property type="match status" value="1"/>
</dbReference>
<dbReference type="EMBL" id="FQ312005">
    <property type="protein sequence ID" value="CBW25013.1"/>
    <property type="molecule type" value="Genomic_DNA"/>
</dbReference>
<dbReference type="SUPFAM" id="SSF56281">
    <property type="entry name" value="Metallo-hydrolase/oxidoreductase"/>
    <property type="match status" value="1"/>
</dbReference>
<dbReference type="Gene3D" id="3.40.50.10710">
    <property type="entry name" value="Metallo-hydrolase/oxidoreductase"/>
    <property type="match status" value="1"/>
</dbReference>
<protein>
    <submittedName>
        <fullName evidence="8">Beta-lactamase family protein</fullName>
    </submittedName>
</protein>
<dbReference type="InterPro" id="IPR036866">
    <property type="entry name" value="RibonucZ/Hydroxyglut_hydro"/>
</dbReference>
<dbReference type="SMART" id="SM00849">
    <property type="entry name" value="Lactamase_B"/>
    <property type="match status" value="1"/>
</dbReference>
<evidence type="ECO:0000259" key="7">
    <source>
        <dbReference type="SMART" id="SM00849"/>
    </source>
</evidence>
<dbReference type="PATRIC" id="fig|862908.3.peg.70"/>
<evidence type="ECO:0000313" key="8">
    <source>
        <dbReference type="EMBL" id="CBW25013.1"/>
    </source>
</evidence>
<dbReference type="Pfam" id="PF22505">
    <property type="entry name" value="RNase_J_b_CASP"/>
    <property type="match status" value="1"/>
</dbReference>
<dbReference type="InterPro" id="IPR001279">
    <property type="entry name" value="Metallo-B-lactamas"/>
</dbReference>
<dbReference type="PANTHER" id="PTHR43694:SF1">
    <property type="entry name" value="RIBONUCLEASE J"/>
    <property type="match status" value="1"/>
</dbReference>
<dbReference type="Gene3D" id="3.60.15.10">
    <property type="entry name" value="Ribonuclease Z/Hydroxyacylglutathione hydrolase-like"/>
    <property type="match status" value="1"/>
</dbReference>
<evidence type="ECO:0000256" key="6">
    <source>
        <dbReference type="ARBA" id="ARBA00022884"/>
    </source>
</evidence>
<reference evidence="9" key="1">
    <citation type="journal article" date="2013" name="ISME J.">
        <title>A small predatory core genome in the divergent marine Bacteriovorax marinus SJ and the terrestrial Bdellovibrio bacteriovorus.</title>
        <authorList>
            <person name="Crossman L.C."/>
            <person name="Chen H."/>
            <person name="Cerdeno-Tarraga A.M."/>
            <person name="Brooks K."/>
            <person name="Quail M.A."/>
            <person name="Pineiro S.A."/>
            <person name="Hobley L."/>
            <person name="Sockett R.E."/>
            <person name="Bentley S.D."/>
            <person name="Parkhill J."/>
            <person name="Williams H.N."/>
            <person name="Stine O.C."/>
        </authorList>
    </citation>
    <scope>NUCLEOTIDE SEQUENCE [LARGE SCALE GENOMIC DNA]</scope>
    <source>
        <strain evidence="9">ATCC BAA-682 / DSM 15412 / SJ</strain>
    </source>
</reference>
<keyword evidence="1" id="KW-0540">Nuclease</keyword>
<dbReference type="KEGG" id="bmx:BMS_0072"/>
<keyword evidence="3" id="KW-0378">Hydrolase</keyword>
<dbReference type="GO" id="GO:0046872">
    <property type="term" value="F:metal ion binding"/>
    <property type="evidence" value="ECO:0007669"/>
    <property type="project" value="UniProtKB-KW"/>
</dbReference>
<dbReference type="OrthoDB" id="9770211at2"/>